<evidence type="ECO:0000313" key="3">
    <source>
        <dbReference type="WBParaSite" id="SSLN_0000617201-mRNA-1"/>
    </source>
</evidence>
<organism evidence="3">
    <name type="scientific">Schistocephalus solidus</name>
    <name type="common">Tapeworm</name>
    <dbReference type="NCBI Taxonomy" id="70667"/>
    <lineage>
        <taxon>Eukaryota</taxon>
        <taxon>Metazoa</taxon>
        <taxon>Spiralia</taxon>
        <taxon>Lophotrochozoa</taxon>
        <taxon>Platyhelminthes</taxon>
        <taxon>Cestoda</taxon>
        <taxon>Eucestoda</taxon>
        <taxon>Diphyllobothriidea</taxon>
        <taxon>Diphyllobothriidae</taxon>
        <taxon>Schistocephalus</taxon>
    </lineage>
</organism>
<dbReference type="EMBL" id="UYSU01033490">
    <property type="protein sequence ID" value="VDL92364.1"/>
    <property type="molecule type" value="Genomic_DNA"/>
</dbReference>
<reference evidence="1 2" key="2">
    <citation type="submission" date="2018-11" db="EMBL/GenBank/DDBJ databases">
        <authorList>
            <consortium name="Pathogen Informatics"/>
        </authorList>
    </citation>
    <scope>NUCLEOTIDE SEQUENCE [LARGE SCALE GENOMIC DNA]</scope>
    <source>
        <strain evidence="1 2">NST_G2</strain>
    </source>
</reference>
<evidence type="ECO:0000313" key="1">
    <source>
        <dbReference type="EMBL" id="VDL92364.1"/>
    </source>
</evidence>
<evidence type="ECO:0000313" key="2">
    <source>
        <dbReference type="Proteomes" id="UP000275846"/>
    </source>
</evidence>
<gene>
    <name evidence="1" type="ORF">SSLN_LOCUS5979</name>
</gene>
<proteinExistence type="predicted"/>
<name>A0A183SP31_SCHSO</name>
<dbReference type="AlphaFoldDB" id="A0A183SP31"/>
<dbReference type="OrthoDB" id="6270619at2759"/>
<sequence length="137" mass="16129">MVESIIQQFSLRFPDPEFSGKQSTSADALVARINDFICDLDSGVTFDAWFKRWEDVYRVEFAIFGIKKHDRYTEMLLPKNPRDLKFDKTVKQLSAFFGEKSLLFNIRYQCLKLVKKDTDNFLTFASIGDRDFEKFKL</sequence>
<accession>A0A183SP31</accession>
<dbReference type="WBParaSite" id="SSLN_0000617201-mRNA-1">
    <property type="protein sequence ID" value="SSLN_0000617201-mRNA-1"/>
    <property type="gene ID" value="SSLN_0000617201"/>
</dbReference>
<keyword evidence="2" id="KW-1185">Reference proteome</keyword>
<protein>
    <submittedName>
        <fullName evidence="1 3">Uncharacterized protein</fullName>
    </submittedName>
</protein>
<reference evidence="3" key="1">
    <citation type="submission" date="2016-06" db="UniProtKB">
        <authorList>
            <consortium name="WormBaseParasite"/>
        </authorList>
    </citation>
    <scope>IDENTIFICATION</scope>
</reference>
<dbReference type="Proteomes" id="UP000275846">
    <property type="component" value="Unassembled WGS sequence"/>
</dbReference>